<protein>
    <submittedName>
        <fullName evidence="2">Integrase, catalytic region</fullName>
    </submittedName>
</protein>
<dbReference type="PANTHER" id="PTHR35004:SF7">
    <property type="entry name" value="INTEGRASE PROTEIN"/>
    <property type="match status" value="1"/>
</dbReference>
<dbReference type="OrthoDB" id="9794201at2"/>
<dbReference type="NCBIfam" id="NF033594">
    <property type="entry name" value="transpos_ISNCY_2"/>
    <property type="match status" value="1"/>
</dbReference>
<dbReference type="RefSeq" id="WP_025641767.1">
    <property type="nucleotide sequence ID" value="NZ_LT669839.1"/>
</dbReference>
<dbReference type="GO" id="GO:0015074">
    <property type="term" value="P:DNA integration"/>
    <property type="evidence" value="ECO:0007669"/>
    <property type="project" value="InterPro"/>
</dbReference>
<proteinExistence type="predicted"/>
<dbReference type="GO" id="GO:0003676">
    <property type="term" value="F:nucleic acid binding"/>
    <property type="evidence" value="ECO:0007669"/>
    <property type="project" value="InterPro"/>
</dbReference>
<accession>A0A1M4PQB8</accession>
<dbReference type="PROSITE" id="PS50994">
    <property type="entry name" value="INTEGRASE"/>
    <property type="match status" value="1"/>
</dbReference>
<name>A0A1M4PQB8_9FIRM</name>
<evidence type="ECO:0000259" key="1">
    <source>
        <dbReference type="PROSITE" id="PS50994"/>
    </source>
</evidence>
<evidence type="ECO:0000313" key="3">
    <source>
        <dbReference type="Proteomes" id="UP000245423"/>
    </source>
</evidence>
<feature type="domain" description="Integrase catalytic" evidence="1">
    <location>
        <begin position="132"/>
        <end position="293"/>
    </location>
</feature>
<dbReference type="InterPro" id="IPR001584">
    <property type="entry name" value="Integrase_cat-core"/>
</dbReference>
<dbReference type="Pfam" id="PF13551">
    <property type="entry name" value="HTH_29"/>
    <property type="match status" value="1"/>
</dbReference>
<evidence type="ECO:0000313" key="2">
    <source>
        <dbReference type="EMBL" id="SHD77685.1"/>
    </source>
</evidence>
<dbReference type="EMBL" id="LT669839">
    <property type="protein sequence ID" value="SHD77685.1"/>
    <property type="molecule type" value="Genomic_DNA"/>
</dbReference>
<reference evidence="2 3" key="1">
    <citation type="submission" date="2016-11" db="EMBL/GenBank/DDBJ databases">
        <authorList>
            <person name="Manzoor S."/>
        </authorList>
    </citation>
    <scope>NUCLEOTIDE SEQUENCE [LARGE SCALE GENOMIC DNA]</scope>
    <source>
        <strain evidence="2">Clostridium ultunense strain Esp</strain>
    </source>
</reference>
<organism evidence="2 3">
    <name type="scientific">[Clostridium] ultunense Esp</name>
    <dbReference type="NCBI Taxonomy" id="1288971"/>
    <lineage>
        <taxon>Bacteria</taxon>
        <taxon>Bacillati</taxon>
        <taxon>Bacillota</taxon>
        <taxon>Tissierellia</taxon>
        <taxon>Tissierellales</taxon>
        <taxon>Tepidimicrobiaceae</taxon>
        <taxon>Schnuerera</taxon>
    </lineage>
</organism>
<dbReference type="SUPFAM" id="SSF46689">
    <property type="entry name" value="Homeodomain-like"/>
    <property type="match status" value="1"/>
</dbReference>
<dbReference type="InterPro" id="IPR036397">
    <property type="entry name" value="RNaseH_sf"/>
</dbReference>
<dbReference type="InterPro" id="IPR047797">
    <property type="entry name" value="ISNCY_transpos"/>
</dbReference>
<dbReference type="Proteomes" id="UP000245423">
    <property type="component" value="Chromosome 1"/>
</dbReference>
<sequence>MNEKQLNRYRVISNVIEGNLKPCDAAESLGLSERQIYRLKKGVEEEGVSFLIHKNTNRKPYHAFDDDFKQNIVKLKKSDKYKDANFKHFQELLLENEGISISYNALYNLLTSNGVISPKKRRKSKKHYRRKRKARKGMLIQIDATPFEWFGNTDKFSLHGAIDDASGEIVGLYMTKNECLHGYLEITRQMILNHGIPSCIYTDRHTIFRSPNASKVSIEEQLEGKIINDTQFGRAMKELGIAIITARSPQAKGRVERLWNTLQSRLPVEFKIAGITTVEEANEFLLKYIPKFNSIFAVEPEDSELVYRKLTDDLILDHILCVKQTRTIDNGSVFSIHNRHFQVLKSPGLPEIPKKSKITVIISTSVGIKAEYQGNVYEVINFIKPKRKHETKQNKLKTKYIPPDDHYFKYGHDKFKKVYFDESYEEVLSVLEEIFLSKYA</sequence>
<dbReference type="AlphaFoldDB" id="A0A1M4PQB8"/>
<gene>
    <name evidence="2" type="ORF">CUESP1_2331</name>
</gene>
<keyword evidence="3" id="KW-1185">Reference proteome</keyword>
<dbReference type="InterPro" id="IPR012337">
    <property type="entry name" value="RNaseH-like_sf"/>
</dbReference>
<dbReference type="SUPFAM" id="SSF53098">
    <property type="entry name" value="Ribonuclease H-like"/>
    <property type="match status" value="1"/>
</dbReference>
<dbReference type="InterPro" id="IPR009057">
    <property type="entry name" value="Homeodomain-like_sf"/>
</dbReference>
<dbReference type="PANTHER" id="PTHR35004">
    <property type="entry name" value="TRANSPOSASE RV3428C-RELATED"/>
    <property type="match status" value="1"/>
</dbReference>
<dbReference type="Gene3D" id="3.30.420.10">
    <property type="entry name" value="Ribonuclease H-like superfamily/Ribonuclease H"/>
    <property type="match status" value="1"/>
</dbReference>